<keyword evidence="4" id="KW-0704">Schiff base</keyword>
<dbReference type="InterPro" id="IPR050146">
    <property type="entry name" value="Type-I_3-dehydroquinase"/>
</dbReference>
<dbReference type="GO" id="GO:0003855">
    <property type="term" value="F:3-dehydroquinate dehydratase activity"/>
    <property type="evidence" value="ECO:0007669"/>
    <property type="project" value="UniProtKB-EC"/>
</dbReference>
<comment type="caution">
    <text evidence="5">The sequence shown here is derived from an EMBL/GenBank/DDBJ whole genome shotgun (WGS) entry which is preliminary data.</text>
</comment>
<reference evidence="5" key="1">
    <citation type="submission" date="2019-08" db="EMBL/GenBank/DDBJ databases">
        <title>Genomic characterization of a novel candidate phylum (ARYD3) from a high temperature, high salinity tertiary oil reservoir in north central Oklahoma, USA.</title>
        <authorList>
            <person name="Youssef N.H."/>
            <person name="Yadav A."/>
            <person name="Elshahed M.S."/>
        </authorList>
    </citation>
    <scope>NUCLEOTIDE SEQUENCE [LARGE SCALE GENOMIC DNA]</scope>
    <source>
        <strain evidence="5">ARYD3</strain>
    </source>
</reference>
<dbReference type="EC" id="4.2.1.10" evidence="2"/>
<evidence type="ECO:0000256" key="4">
    <source>
        <dbReference type="ARBA" id="ARBA00023270"/>
    </source>
</evidence>
<dbReference type="GO" id="GO:0046279">
    <property type="term" value="P:3,4-dihydroxybenzoate biosynthetic process"/>
    <property type="evidence" value="ECO:0007669"/>
    <property type="project" value="TreeGrafter"/>
</dbReference>
<proteinExistence type="predicted"/>
<dbReference type="Proteomes" id="UP000324143">
    <property type="component" value="Unassembled WGS sequence"/>
</dbReference>
<protein>
    <recommendedName>
        <fullName evidence="2">3-dehydroquinate dehydratase</fullName>
        <ecNumber evidence="2">4.2.1.10</ecNumber>
    </recommendedName>
</protein>
<evidence type="ECO:0000313" key="6">
    <source>
        <dbReference type="Proteomes" id="UP000324143"/>
    </source>
</evidence>
<dbReference type="InterPro" id="IPR001381">
    <property type="entry name" value="DHquinase_I"/>
</dbReference>
<sequence>MRLFVSTAEMGYEKIKETIQKYENVELRLDLLELSDKQYEDILSKHKSLIVTCRKTQENKDKRVGYLLKAVENDVDYIDIDIMSKKNIIKNMKKNMKKSNTQLIISFHDYNNTPKDMYLKKIIKKALNMGADFVKIATNIKSNSDMIRLLNLARNNNVIPVGMGDRGKISRIINSLADVPIVYTSIENKTTAEGQINYEILKDILERIKKIE</sequence>
<accession>A0A5D0MEV0</accession>
<dbReference type="EMBL" id="VSIX01000139">
    <property type="protein sequence ID" value="TYB30405.1"/>
    <property type="molecule type" value="Genomic_DNA"/>
</dbReference>
<evidence type="ECO:0000256" key="3">
    <source>
        <dbReference type="ARBA" id="ARBA00023239"/>
    </source>
</evidence>
<dbReference type="PANTHER" id="PTHR43699:SF1">
    <property type="entry name" value="3-DEHYDROQUINATE DEHYDRATASE"/>
    <property type="match status" value="1"/>
</dbReference>
<comment type="catalytic activity">
    <reaction evidence="1">
        <text>3-dehydroquinate = 3-dehydroshikimate + H2O</text>
        <dbReference type="Rhea" id="RHEA:21096"/>
        <dbReference type="ChEBI" id="CHEBI:15377"/>
        <dbReference type="ChEBI" id="CHEBI:16630"/>
        <dbReference type="ChEBI" id="CHEBI:32364"/>
        <dbReference type="EC" id="4.2.1.10"/>
    </reaction>
</comment>
<keyword evidence="3" id="KW-0456">Lyase</keyword>
<keyword evidence="6" id="KW-1185">Reference proteome</keyword>
<evidence type="ECO:0000313" key="5">
    <source>
        <dbReference type="EMBL" id="TYB30405.1"/>
    </source>
</evidence>
<dbReference type="SUPFAM" id="SSF51569">
    <property type="entry name" value="Aldolase"/>
    <property type="match status" value="1"/>
</dbReference>
<evidence type="ECO:0000256" key="2">
    <source>
        <dbReference type="ARBA" id="ARBA00012060"/>
    </source>
</evidence>
<gene>
    <name evidence="5" type="ORF">FXF47_09725</name>
</gene>
<dbReference type="AlphaFoldDB" id="A0A5D0MEV0"/>
<dbReference type="Pfam" id="PF01487">
    <property type="entry name" value="DHquinase_I"/>
    <property type="match status" value="1"/>
</dbReference>
<evidence type="ECO:0000256" key="1">
    <source>
        <dbReference type="ARBA" id="ARBA00001864"/>
    </source>
</evidence>
<name>A0A5D0MEV0_9BACT</name>
<dbReference type="CDD" id="cd00502">
    <property type="entry name" value="DHQase_I"/>
    <property type="match status" value="1"/>
</dbReference>
<dbReference type="InterPro" id="IPR013785">
    <property type="entry name" value="Aldolase_TIM"/>
</dbReference>
<dbReference type="Gene3D" id="3.20.20.70">
    <property type="entry name" value="Aldolase class I"/>
    <property type="match status" value="1"/>
</dbReference>
<dbReference type="PANTHER" id="PTHR43699">
    <property type="entry name" value="3-DEHYDROQUINATE DEHYDRATASE"/>
    <property type="match status" value="1"/>
</dbReference>
<organism evidence="5 6">
    <name type="scientific">Candidatus Mcinerneyibacterium aminivorans</name>
    <dbReference type="NCBI Taxonomy" id="2703815"/>
    <lineage>
        <taxon>Bacteria</taxon>
        <taxon>Candidatus Macinerneyibacteriota</taxon>
        <taxon>Candidatus Mcinerneyibacteria</taxon>
        <taxon>Candidatus Mcinerneyibacteriales</taxon>
        <taxon>Candidatus Mcinerneyibacteriaceae</taxon>
        <taxon>Candidatus Mcinerneyibacterium</taxon>
    </lineage>
</organism>